<evidence type="ECO:0000259" key="2">
    <source>
        <dbReference type="Pfam" id="PF04480"/>
    </source>
</evidence>
<feature type="region of interest" description="Disordered" evidence="1">
    <location>
        <begin position="130"/>
        <end position="156"/>
    </location>
</feature>
<dbReference type="AlphaFoldDB" id="A0A2A2SCT6"/>
<keyword evidence="4" id="KW-1185">Reference proteome</keyword>
<evidence type="ECO:0000313" key="4">
    <source>
        <dbReference type="Proteomes" id="UP000218151"/>
    </source>
</evidence>
<proteinExistence type="predicted"/>
<feature type="compositionally biased region" description="Gly residues" evidence="1">
    <location>
        <begin position="147"/>
        <end position="156"/>
    </location>
</feature>
<dbReference type="RefSeq" id="WP_095998901.1">
    <property type="nucleotide sequence ID" value="NZ_NSLI01000004.1"/>
</dbReference>
<dbReference type="SUPFAM" id="SSF52980">
    <property type="entry name" value="Restriction endonuclease-like"/>
    <property type="match status" value="1"/>
</dbReference>
<dbReference type="OrthoDB" id="9798754at2"/>
<dbReference type="PANTHER" id="PTHR38590">
    <property type="entry name" value="BLL0828 PROTEIN"/>
    <property type="match status" value="1"/>
</dbReference>
<evidence type="ECO:0000256" key="1">
    <source>
        <dbReference type="SAM" id="MobiDB-lite"/>
    </source>
</evidence>
<dbReference type="InterPro" id="IPR007569">
    <property type="entry name" value="DUF559"/>
</dbReference>
<dbReference type="InterPro" id="IPR011335">
    <property type="entry name" value="Restrct_endonuc-II-like"/>
</dbReference>
<dbReference type="CDD" id="cd01038">
    <property type="entry name" value="Endonuclease_DUF559"/>
    <property type="match status" value="1"/>
</dbReference>
<dbReference type="Gene3D" id="3.40.960.10">
    <property type="entry name" value="VSR Endonuclease"/>
    <property type="match status" value="1"/>
</dbReference>
<comment type="caution">
    <text evidence="3">The sequence shown here is derived from an EMBL/GenBank/DDBJ whole genome shotgun (WGS) entry which is preliminary data.</text>
</comment>
<accession>A0A2A2SCT6</accession>
<reference evidence="4" key="1">
    <citation type="submission" date="2017-09" db="EMBL/GenBank/DDBJ databases">
        <authorList>
            <person name="Feng G."/>
            <person name="Zhu H."/>
        </authorList>
    </citation>
    <scope>NUCLEOTIDE SEQUENCE [LARGE SCALE GENOMIC DNA]</scope>
    <source>
        <strain evidence="4">1PNM-20</strain>
    </source>
</reference>
<evidence type="ECO:0000313" key="3">
    <source>
        <dbReference type="EMBL" id="PAX07077.1"/>
    </source>
</evidence>
<organism evidence="3 4">
    <name type="scientific">Sphingomonas lenta</name>
    <dbReference type="NCBI Taxonomy" id="1141887"/>
    <lineage>
        <taxon>Bacteria</taxon>
        <taxon>Pseudomonadati</taxon>
        <taxon>Pseudomonadota</taxon>
        <taxon>Alphaproteobacteria</taxon>
        <taxon>Sphingomonadales</taxon>
        <taxon>Sphingomonadaceae</taxon>
        <taxon>Sphingomonas</taxon>
    </lineage>
</organism>
<dbReference type="Proteomes" id="UP000218151">
    <property type="component" value="Unassembled WGS sequence"/>
</dbReference>
<name>A0A2A2SCT6_9SPHN</name>
<dbReference type="EMBL" id="NSLI01000004">
    <property type="protein sequence ID" value="PAX07077.1"/>
    <property type="molecule type" value="Genomic_DNA"/>
</dbReference>
<sequence length="156" mass="17454">MPKIDEHLLTFAKEVRREMTPAEARLWYHLRAKRLNGVKFVRQSVRRPYIADFVARSHKLIIEIDGDTHAHSEGYDAHRTAQLERDGYRVVRFTNSDVMSNEEGVISTLLQALGTAPLPSAALTRGSLPLLRGERDDKSNSLSPLGRGPGRGAVPE</sequence>
<gene>
    <name evidence="3" type="ORF">CKY28_13590</name>
</gene>
<dbReference type="Pfam" id="PF04480">
    <property type="entry name" value="DUF559"/>
    <property type="match status" value="1"/>
</dbReference>
<protein>
    <recommendedName>
        <fullName evidence="2">DUF559 domain-containing protein</fullName>
    </recommendedName>
</protein>
<feature type="domain" description="DUF559" evidence="2">
    <location>
        <begin position="9"/>
        <end position="113"/>
    </location>
</feature>
<dbReference type="InterPro" id="IPR047216">
    <property type="entry name" value="Endonuclease_DUF559_bact"/>
</dbReference>
<dbReference type="PANTHER" id="PTHR38590:SF1">
    <property type="entry name" value="BLL0828 PROTEIN"/>
    <property type="match status" value="1"/>
</dbReference>